<dbReference type="EMBL" id="QLMA01000002">
    <property type="protein sequence ID" value="RAJ85628.1"/>
    <property type="molecule type" value="Genomic_DNA"/>
</dbReference>
<evidence type="ECO:0000259" key="2">
    <source>
        <dbReference type="Pfam" id="PF03364"/>
    </source>
</evidence>
<protein>
    <submittedName>
        <fullName evidence="3">Ligand-binding SRPBCC domain-containing protein</fullName>
    </submittedName>
</protein>
<dbReference type="OrthoDB" id="9793552at2"/>
<proteinExistence type="inferred from homology"/>
<gene>
    <name evidence="3" type="ORF">CLV59_102333</name>
</gene>
<dbReference type="InterPro" id="IPR005031">
    <property type="entry name" value="COQ10_START"/>
</dbReference>
<name>A0A327W839_9BACT</name>
<dbReference type="SUPFAM" id="SSF55961">
    <property type="entry name" value="Bet v1-like"/>
    <property type="match status" value="1"/>
</dbReference>
<sequence>MSRIYELSRAQIIPASLEAVWAYFSDPGNLAEITPDYMRFHVTSPPHQGEIYPGQIITYKICPVLGIPLTWMTEITHVKQHRYFVDEQRVGPYSIWHHQHRFESVEGGVLMQDLVHYQMPLGFIGNIAHALFVKRQLEELFHYRTEKVKAVFGEM</sequence>
<comment type="similarity">
    <text evidence="1">Belongs to the ribosome association toxin RatA family.</text>
</comment>
<evidence type="ECO:0000313" key="4">
    <source>
        <dbReference type="Proteomes" id="UP000249819"/>
    </source>
</evidence>
<dbReference type="Proteomes" id="UP000249819">
    <property type="component" value="Unassembled WGS sequence"/>
</dbReference>
<evidence type="ECO:0000256" key="1">
    <source>
        <dbReference type="ARBA" id="ARBA00008918"/>
    </source>
</evidence>
<keyword evidence="4" id="KW-1185">Reference proteome</keyword>
<comment type="caution">
    <text evidence="3">The sequence shown here is derived from an EMBL/GenBank/DDBJ whole genome shotgun (WGS) entry which is preliminary data.</text>
</comment>
<dbReference type="CDD" id="cd07820">
    <property type="entry name" value="SRPBCC_3"/>
    <property type="match status" value="1"/>
</dbReference>
<dbReference type="Gene3D" id="3.30.530.20">
    <property type="match status" value="1"/>
</dbReference>
<evidence type="ECO:0000313" key="3">
    <source>
        <dbReference type="EMBL" id="RAJ85628.1"/>
    </source>
</evidence>
<organism evidence="3 4">
    <name type="scientific">Chitinophaga dinghuensis</name>
    <dbReference type="NCBI Taxonomy" id="1539050"/>
    <lineage>
        <taxon>Bacteria</taxon>
        <taxon>Pseudomonadati</taxon>
        <taxon>Bacteroidota</taxon>
        <taxon>Chitinophagia</taxon>
        <taxon>Chitinophagales</taxon>
        <taxon>Chitinophagaceae</taxon>
        <taxon>Chitinophaga</taxon>
    </lineage>
</organism>
<reference evidence="3 4" key="1">
    <citation type="submission" date="2018-06" db="EMBL/GenBank/DDBJ databases">
        <title>Genomic Encyclopedia of Archaeal and Bacterial Type Strains, Phase II (KMG-II): from individual species to whole genera.</title>
        <authorList>
            <person name="Goeker M."/>
        </authorList>
    </citation>
    <scope>NUCLEOTIDE SEQUENCE [LARGE SCALE GENOMIC DNA]</scope>
    <source>
        <strain evidence="3 4">DSM 29821</strain>
    </source>
</reference>
<dbReference type="InterPro" id="IPR023393">
    <property type="entry name" value="START-like_dom_sf"/>
</dbReference>
<feature type="domain" description="Coenzyme Q-binding protein COQ10 START" evidence="2">
    <location>
        <begin position="13"/>
        <end position="127"/>
    </location>
</feature>
<dbReference type="AlphaFoldDB" id="A0A327W839"/>
<accession>A0A327W839</accession>
<dbReference type="Pfam" id="PF03364">
    <property type="entry name" value="Polyketide_cyc"/>
    <property type="match status" value="1"/>
</dbReference>
<dbReference type="RefSeq" id="WP_111591279.1">
    <property type="nucleotide sequence ID" value="NZ_QLMA01000002.1"/>
</dbReference>